<name>A0A2C6DQJ3_9GAMM</name>
<dbReference type="RefSeq" id="WP_051323257.1">
    <property type="nucleotide sequence ID" value="NZ_CAADJA010000002.1"/>
</dbReference>
<dbReference type="AlphaFoldDB" id="A0A2C6DQJ3"/>
<dbReference type="Proteomes" id="UP000224974">
    <property type="component" value="Unassembled WGS sequence"/>
</dbReference>
<dbReference type="Proteomes" id="UP000373449">
    <property type="component" value="Unassembled WGS sequence"/>
</dbReference>
<evidence type="ECO:0000313" key="4">
    <source>
        <dbReference type="Proteomes" id="UP000373449"/>
    </source>
</evidence>
<dbReference type="EMBL" id="CAADJA010000002">
    <property type="protein sequence ID" value="VFS51877.1"/>
    <property type="molecule type" value="Genomic_DNA"/>
</dbReference>
<reference evidence="3" key="2">
    <citation type="submission" date="2017-09" db="EMBL/GenBank/DDBJ databases">
        <title>FDA dAtabase for Regulatory Grade micrObial Sequences (FDA-ARGOS): Supporting development and validation of Infectious Disease Dx tests.</title>
        <authorList>
            <person name="Minogue T."/>
            <person name="Wolcott M."/>
            <person name="Wasieloski L."/>
            <person name="Aguilar W."/>
            <person name="Moore D."/>
            <person name="Tallon L."/>
            <person name="Sadzewicz L."/>
            <person name="Ott S."/>
            <person name="Zhao X."/>
            <person name="Nagaraj S."/>
            <person name="Vavikolanu K."/>
            <person name="Aluvathingal J."/>
            <person name="Nadendla S."/>
            <person name="Sichtig H."/>
        </authorList>
    </citation>
    <scope>NUCLEOTIDE SEQUENCE [LARGE SCALE GENOMIC DNA]</scope>
    <source>
        <strain evidence="3">FDAARGOS_387</strain>
    </source>
</reference>
<gene>
    <name evidence="1" type="ORF">CRN84_20160</name>
    <name evidence="2" type="ORF">NCTC12282_05529</name>
</gene>
<reference evidence="2 4" key="3">
    <citation type="submission" date="2019-03" db="EMBL/GenBank/DDBJ databases">
        <authorList>
            <consortium name="Pathogen Informatics"/>
        </authorList>
    </citation>
    <scope>NUCLEOTIDE SEQUENCE [LARGE SCALE GENOMIC DNA]</scope>
    <source>
        <strain evidence="2 4">NCTC12282</strain>
    </source>
</reference>
<reference evidence="1" key="1">
    <citation type="submission" date="2017-09" db="EMBL/GenBank/DDBJ databases">
        <title>FDA dAtabase for Regulatory Grade micrObial Sequences (FDA-ARGOS): Supporting development and validation of Infectious Disease Dx tests.</title>
        <authorList>
            <person name="Minogue T."/>
            <person name="Wolcott M."/>
            <person name="Wasieloski L."/>
            <person name="Aguilar W."/>
            <person name="Moore D."/>
            <person name="Tallon L.J."/>
            <person name="Sadzewicz L."/>
            <person name="Ott S."/>
            <person name="Zhao X."/>
            <person name="Nagaraj S."/>
            <person name="Vavikolanu K."/>
            <person name="Aluvathingal J."/>
            <person name="Nadendla S."/>
            <person name="Sichtig H."/>
        </authorList>
    </citation>
    <scope>NUCLEOTIDE SEQUENCE</scope>
    <source>
        <strain evidence="1">FDAARGOS_387</strain>
    </source>
</reference>
<organism evidence="1 3">
    <name type="scientific">Budvicia aquatica</name>
    <dbReference type="NCBI Taxonomy" id="82979"/>
    <lineage>
        <taxon>Bacteria</taxon>
        <taxon>Pseudomonadati</taxon>
        <taxon>Pseudomonadota</taxon>
        <taxon>Gammaproteobacteria</taxon>
        <taxon>Enterobacterales</taxon>
        <taxon>Budviciaceae</taxon>
        <taxon>Budvicia</taxon>
    </lineage>
</organism>
<evidence type="ECO:0000313" key="2">
    <source>
        <dbReference type="EMBL" id="VFS51877.1"/>
    </source>
</evidence>
<evidence type="ECO:0000313" key="1">
    <source>
        <dbReference type="EMBL" id="PHI31487.1"/>
    </source>
</evidence>
<proteinExistence type="predicted"/>
<evidence type="ECO:0000313" key="3">
    <source>
        <dbReference type="Proteomes" id="UP000224974"/>
    </source>
</evidence>
<protein>
    <submittedName>
        <fullName evidence="1">DUF4303 domain-containing protein</fullName>
    </submittedName>
</protein>
<keyword evidence="3" id="KW-1185">Reference proteome</keyword>
<dbReference type="STRING" id="1111728.GCA_000427805_01039"/>
<dbReference type="EMBL" id="PDDX01000001">
    <property type="protein sequence ID" value="PHI31487.1"/>
    <property type="molecule type" value="Genomic_DNA"/>
</dbReference>
<sequence length="178" mass="20974">MESLRSYHEESAANILSFVRQRVDEFTREHQNEVFSGFAFDCNVYEGVELNLCFTTNGHLTDILHYYQTGEYQKYYLSEEGILGLKYNTGDWMYQCFSCMNCIEDHTYSYFRTDEQGKHTYWMELLSQVMVDFLATPEYAAINKSDDFSVLVYDHDEDAEVSEKRLMKISPNPVFILN</sequence>
<accession>A0A2C6DQJ3</accession>